<accession>A0A2A5JM82</accession>
<dbReference type="InterPro" id="IPR000390">
    <property type="entry name" value="Small_drug/metabolite_transptr"/>
</dbReference>
<evidence type="ECO:0000313" key="12">
    <source>
        <dbReference type="Proteomes" id="UP000228621"/>
    </source>
</evidence>
<feature type="transmembrane region" description="Helical" evidence="10">
    <location>
        <begin position="84"/>
        <end position="102"/>
    </location>
</feature>
<dbReference type="GO" id="GO:1990961">
    <property type="term" value="P:xenobiotic detoxification by transmembrane export across the plasma membrane"/>
    <property type="evidence" value="ECO:0007669"/>
    <property type="project" value="UniProtKB-ARBA"/>
</dbReference>
<comment type="subcellular location">
    <subcellularLocation>
        <location evidence="1 9">Cell membrane</location>
        <topology evidence="1 9">Multi-pass membrane protein</topology>
    </subcellularLocation>
</comment>
<keyword evidence="3" id="KW-1003">Cell membrane</keyword>
<evidence type="ECO:0000256" key="10">
    <source>
        <dbReference type="SAM" id="Phobius"/>
    </source>
</evidence>
<keyword evidence="6 10" id="KW-0472">Membrane</keyword>
<evidence type="ECO:0000256" key="3">
    <source>
        <dbReference type="ARBA" id="ARBA00022475"/>
    </source>
</evidence>
<name>A0A2A5JM82_PSEO7</name>
<evidence type="ECO:0000256" key="9">
    <source>
        <dbReference type="RuleBase" id="RU003942"/>
    </source>
</evidence>
<dbReference type="InterPro" id="IPR037185">
    <property type="entry name" value="EmrE-like"/>
</dbReference>
<dbReference type="EMBL" id="NKHF01000087">
    <property type="protein sequence ID" value="PCK30361.1"/>
    <property type="molecule type" value="Genomic_DNA"/>
</dbReference>
<feature type="transmembrane region" description="Helical" evidence="10">
    <location>
        <begin position="57"/>
        <end position="78"/>
    </location>
</feature>
<dbReference type="OrthoDB" id="9808638at2"/>
<comment type="caution">
    <text evidence="11">The sequence shown here is derived from an EMBL/GenBank/DDBJ whole genome shotgun (WGS) entry which is preliminary data.</text>
</comment>
<gene>
    <name evidence="11" type="ORF">CEX98_18070</name>
</gene>
<keyword evidence="5 10" id="KW-1133">Transmembrane helix</keyword>
<evidence type="ECO:0000256" key="1">
    <source>
        <dbReference type="ARBA" id="ARBA00004651"/>
    </source>
</evidence>
<protein>
    <recommendedName>
        <fullName evidence="8">Guanidinium exporter</fullName>
    </recommendedName>
</protein>
<dbReference type="PANTHER" id="PTHR30561:SF0">
    <property type="entry name" value="GUANIDINIUM EXPORTER"/>
    <property type="match status" value="1"/>
</dbReference>
<evidence type="ECO:0000313" key="11">
    <source>
        <dbReference type="EMBL" id="PCK30361.1"/>
    </source>
</evidence>
<keyword evidence="2" id="KW-0813">Transport</keyword>
<dbReference type="FunFam" id="1.10.3730.20:FF:000001">
    <property type="entry name" value="Quaternary ammonium compound resistance transporter SugE"/>
    <property type="match status" value="1"/>
</dbReference>
<dbReference type="Pfam" id="PF00893">
    <property type="entry name" value="Multi_Drug_Res"/>
    <property type="match status" value="1"/>
</dbReference>
<reference evidence="12" key="1">
    <citation type="journal article" date="2019" name="Genome Announc.">
        <title>Draft Genome Sequence of Pseudoalteromonas piscicida Strain 36Y ROTHPW, an Hypersaline Seawater Isolate from the South Coast of Sonora, Mexico.</title>
        <authorList>
            <person name="Sanchez-Diaz R."/>
            <person name="Molina-Garza Z.J."/>
            <person name="Cruz-Suarez L.E."/>
            <person name="Selvin J."/>
            <person name="Kiran G.S."/>
            <person name="Ibarra-Gamez J.C."/>
            <person name="Gomez-Gil B."/>
            <person name="Galaviz-Silva L."/>
        </authorList>
    </citation>
    <scope>NUCLEOTIDE SEQUENCE [LARGE SCALE GENOMIC DNA]</scope>
    <source>
        <strain evidence="12">36Y_RITHPW</strain>
    </source>
</reference>
<dbReference type="RefSeq" id="WP_099643416.1">
    <property type="nucleotide sequence ID" value="NZ_JAQPZX010000010.1"/>
</dbReference>
<sequence>MSWLMLILAGLLEVVWAIGLKFTEGFTKPIPSIFTLVAMAASFYFLSVALRTLPLGVAYSVWVGIGMVGSIIVGTFYFKEPMSIYKLLSLVFIVAGIVGLKLSSASA</sequence>
<dbReference type="SUPFAM" id="SSF103481">
    <property type="entry name" value="Multidrug resistance efflux transporter EmrE"/>
    <property type="match status" value="1"/>
</dbReference>
<evidence type="ECO:0000256" key="8">
    <source>
        <dbReference type="ARBA" id="ARBA00039168"/>
    </source>
</evidence>
<dbReference type="Gene3D" id="1.10.3730.20">
    <property type="match status" value="1"/>
</dbReference>
<feature type="transmembrane region" description="Helical" evidence="10">
    <location>
        <begin position="33"/>
        <end position="50"/>
    </location>
</feature>
<keyword evidence="4 9" id="KW-0812">Transmembrane</keyword>
<dbReference type="GO" id="GO:0005886">
    <property type="term" value="C:plasma membrane"/>
    <property type="evidence" value="ECO:0007669"/>
    <property type="project" value="UniProtKB-SubCell"/>
</dbReference>
<dbReference type="PANTHER" id="PTHR30561">
    <property type="entry name" value="SMR FAMILY PROTON-DEPENDENT DRUG EFFLUX TRANSPORTER SUGE"/>
    <property type="match status" value="1"/>
</dbReference>
<evidence type="ECO:0000256" key="7">
    <source>
        <dbReference type="ARBA" id="ARBA00038151"/>
    </source>
</evidence>
<evidence type="ECO:0000256" key="2">
    <source>
        <dbReference type="ARBA" id="ARBA00022448"/>
    </source>
</evidence>
<evidence type="ECO:0000256" key="6">
    <source>
        <dbReference type="ARBA" id="ARBA00023136"/>
    </source>
</evidence>
<evidence type="ECO:0000256" key="5">
    <source>
        <dbReference type="ARBA" id="ARBA00022989"/>
    </source>
</evidence>
<dbReference type="Proteomes" id="UP000228621">
    <property type="component" value="Unassembled WGS sequence"/>
</dbReference>
<proteinExistence type="inferred from homology"/>
<dbReference type="AlphaFoldDB" id="A0A2A5JM82"/>
<keyword evidence="12" id="KW-1185">Reference proteome</keyword>
<comment type="similarity">
    <text evidence="7">Belongs to the drug/metabolite transporter (DMT) superfamily. Small multidrug resistance (SMR) (TC 2.A.7.1) family. Gdx/SugE subfamily.</text>
</comment>
<evidence type="ECO:0000256" key="4">
    <source>
        <dbReference type="ARBA" id="ARBA00022692"/>
    </source>
</evidence>
<organism evidence="11 12">
    <name type="scientific">Pseudoalteromonas piscicida</name>
    <dbReference type="NCBI Taxonomy" id="43662"/>
    <lineage>
        <taxon>Bacteria</taxon>
        <taxon>Pseudomonadati</taxon>
        <taxon>Pseudomonadota</taxon>
        <taxon>Gammaproteobacteria</taxon>
        <taxon>Alteromonadales</taxon>
        <taxon>Pseudoalteromonadaceae</taxon>
        <taxon>Pseudoalteromonas</taxon>
    </lineage>
</organism>
<dbReference type="InterPro" id="IPR045324">
    <property type="entry name" value="Small_multidrug_res"/>
</dbReference>
<dbReference type="GO" id="GO:0022857">
    <property type="term" value="F:transmembrane transporter activity"/>
    <property type="evidence" value="ECO:0007669"/>
    <property type="project" value="InterPro"/>
</dbReference>